<organism evidence="1 2">
    <name type="scientific">Candidatus Roizmanbacteria bacterium RIFCSPHIGHO2_01_FULL_39_12c</name>
    <dbReference type="NCBI Taxonomy" id="1802031"/>
    <lineage>
        <taxon>Bacteria</taxon>
        <taxon>Candidatus Roizmaniibacteriota</taxon>
    </lineage>
</organism>
<dbReference type="Proteomes" id="UP000177208">
    <property type="component" value="Unassembled WGS sequence"/>
</dbReference>
<proteinExistence type="predicted"/>
<evidence type="ECO:0000313" key="2">
    <source>
        <dbReference type="Proteomes" id="UP000177208"/>
    </source>
</evidence>
<sequence>MKRIFSFVYKLAVIFLLLLIYMKVSAPVKQDSNILTKEEKYANLSKISVSVQVDYLKKYLGEPVSISTIKDKSQKELIFIDPDYYVMLTTDLDNSVLSYVITTRNENFNPILKIRGIKVQLGKSTFYEKGIKPDDCEAHPGNTAPSYYFETYFGDNSSSYQSYLFGYNDAGFGDIGIVWATQPNEEEIKNNNFRKTNDMNCRLPSNQDRKRYTINTFGVGWPLSIGVNRRLVERVN</sequence>
<comment type="caution">
    <text evidence="1">The sequence shown here is derived from an EMBL/GenBank/DDBJ whole genome shotgun (WGS) entry which is preliminary data.</text>
</comment>
<dbReference type="InterPro" id="IPR050010">
    <property type="entry name" value="ETEC_3214_dom"/>
</dbReference>
<dbReference type="EMBL" id="MFZG01000024">
    <property type="protein sequence ID" value="OGK16301.1"/>
    <property type="molecule type" value="Genomic_DNA"/>
</dbReference>
<name>A0A1F7GBJ5_9BACT</name>
<gene>
    <name evidence="1" type="ORF">A2774_05155</name>
</gene>
<evidence type="ECO:0000313" key="1">
    <source>
        <dbReference type="EMBL" id="OGK16301.1"/>
    </source>
</evidence>
<accession>A0A1F7GBJ5</accession>
<reference evidence="1 2" key="1">
    <citation type="journal article" date="2016" name="Nat. Commun.">
        <title>Thousands of microbial genomes shed light on interconnected biogeochemical processes in an aquifer system.</title>
        <authorList>
            <person name="Anantharaman K."/>
            <person name="Brown C.T."/>
            <person name="Hug L.A."/>
            <person name="Sharon I."/>
            <person name="Castelle C.J."/>
            <person name="Probst A.J."/>
            <person name="Thomas B.C."/>
            <person name="Singh A."/>
            <person name="Wilkins M.J."/>
            <person name="Karaoz U."/>
            <person name="Brodie E.L."/>
            <person name="Williams K.H."/>
            <person name="Hubbard S.S."/>
            <person name="Banfield J.F."/>
        </authorList>
    </citation>
    <scope>NUCLEOTIDE SEQUENCE [LARGE SCALE GENOMIC DNA]</scope>
</reference>
<protein>
    <submittedName>
        <fullName evidence="1">Uncharacterized protein</fullName>
    </submittedName>
</protein>
<dbReference type="AlphaFoldDB" id="A0A1F7GBJ5"/>
<dbReference type="NCBIfam" id="NF043066">
    <property type="entry name" value="ETEC_3214_dom"/>
    <property type="match status" value="1"/>
</dbReference>